<name>A0A3M7PA33_BRAPC</name>
<keyword evidence="1" id="KW-0472">Membrane</keyword>
<proteinExistence type="predicted"/>
<sequence>MKNFNYFLSLNHAESYSLALSLNSLIICLQEFHSLNRIRRPLFGVLSSISLMIIKSKKNKIKTIKMDKFLFSILLIIKQLLCWFPFLIIKTETRLFFTDPVSYLDAEKYLMPYNNQRININRAYKNNICFEGNPQAVEDKNSKNELLENTTSIFFNTKGNMRIYHFI</sequence>
<reference evidence="2 3" key="1">
    <citation type="journal article" date="2018" name="Sci. Rep.">
        <title>Genomic signatures of local adaptation to the degree of environmental predictability in rotifers.</title>
        <authorList>
            <person name="Franch-Gras L."/>
            <person name="Hahn C."/>
            <person name="Garcia-Roger E.M."/>
            <person name="Carmona M.J."/>
            <person name="Serra M."/>
            <person name="Gomez A."/>
        </authorList>
    </citation>
    <scope>NUCLEOTIDE SEQUENCE [LARGE SCALE GENOMIC DNA]</scope>
    <source>
        <strain evidence="2">HYR1</strain>
    </source>
</reference>
<gene>
    <name evidence="2" type="ORF">BpHYR1_003853</name>
</gene>
<feature type="transmembrane region" description="Helical" evidence="1">
    <location>
        <begin position="69"/>
        <end position="89"/>
    </location>
</feature>
<evidence type="ECO:0000256" key="1">
    <source>
        <dbReference type="SAM" id="Phobius"/>
    </source>
</evidence>
<keyword evidence="1" id="KW-0812">Transmembrane</keyword>
<comment type="caution">
    <text evidence="2">The sequence shown here is derived from an EMBL/GenBank/DDBJ whole genome shotgun (WGS) entry which is preliminary data.</text>
</comment>
<dbReference type="EMBL" id="REGN01012329">
    <property type="protein sequence ID" value="RMZ95849.1"/>
    <property type="molecule type" value="Genomic_DNA"/>
</dbReference>
<dbReference type="AlphaFoldDB" id="A0A3M7PA33"/>
<keyword evidence="3" id="KW-1185">Reference proteome</keyword>
<accession>A0A3M7PA33</accession>
<keyword evidence="1" id="KW-1133">Transmembrane helix</keyword>
<evidence type="ECO:0000313" key="3">
    <source>
        <dbReference type="Proteomes" id="UP000276133"/>
    </source>
</evidence>
<organism evidence="2 3">
    <name type="scientific">Brachionus plicatilis</name>
    <name type="common">Marine rotifer</name>
    <name type="synonym">Brachionus muelleri</name>
    <dbReference type="NCBI Taxonomy" id="10195"/>
    <lineage>
        <taxon>Eukaryota</taxon>
        <taxon>Metazoa</taxon>
        <taxon>Spiralia</taxon>
        <taxon>Gnathifera</taxon>
        <taxon>Rotifera</taxon>
        <taxon>Eurotatoria</taxon>
        <taxon>Monogononta</taxon>
        <taxon>Pseudotrocha</taxon>
        <taxon>Ploima</taxon>
        <taxon>Brachionidae</taxon>
        <taxon>Brachionus</taxon>
    </lineage>
</organism>
<protein>
    <submittedName>
        <fullName evidence="2">Uncharacterized protein</fullName>
    </submittedName>
</protein>
<evidence type="ECO:0000313" key="2">
    <source>
        <dbReference type="EMBL" id="RMZ95849.1"/>
    </source>
</evidence>
<dbReference type="Proteomes" id="UP000276133">
    <property type="component" value="Unassembled WGS sequence"/>
</dbReference>